<feature type="coiled-coil region" evidence="1">
    <location>
        <begin position="212"/>
        <end position="250"/>
    </location>
</feature>
<dbReference type="Proteomes" id="UP001177003">
    <property type="component" value="Chromosome 6"/>
</dbReference>
<name>A0AA35ZE31_LACSI</name>
<sequence>MPTTITPLEVVITKSVTEEVPISNIIANICNAGAHISMSVVSLSQGIHVIVSSKSISTTSVSLPPFIIPIVPTSSSPTFTQILNQPFTTLFSSQSTNPPKSNDPPKPLDDSETEDAGFRGTFEKLGFDDEEENFLDRMLMSMKQFKILNKKLNSIIQSQADMGEVIRCQEWKLMVDQNDQNNELRIKSQSSTFNGEVQDFRRLDKERHVMFVQDVKRVREDVNFKLQELREDMAKEIEVVKRDYASLNQQVDSIVEVVTKFVKLYEALSPNLTQLSTTESTSFAEINTQLNELKDLPSKSSSFSLITPEFLSQKFT</sequence>
<feature type="region of interest" description="Disordered" evidence="2">
    <location>
        <begin position="90"/>
        <end position="115"/>
    </location>
</feature>
<proteinExistence type="predicted"/>
<keyword evidence="1" id="KW-0175">Coiled coil</keyword>
<feature type="compositionally biased region" description="Polar residues" evidence="2">
    <location>
        <begin position="90"/>
        <end position="100"/>
    </location>
</feature>
<keyword evidence="4" id="KW-1185">Reference proteome</keyword>
<gene>
    <name evidence="3" type="ORF">LSALG_LOCUS29797</name>
</gene>
<reference evidence="3" key="1">
    <citation type="submission" date="2023-04" db="EMBL/GenBank/DDBJ databases">
        <authorList>
            <person name="Vijverberg K."/>
            <person name="Xiong W."/>
            <person name="Schranz E."/>
        </authorList>
    </citation>
    <scope>NUCLEOTIDE SEQUENCE</scope>
</reference>
<accession>A0AA35ZE31</accession>
<evidence type="ECO:0000256" key="1">
    <source>
        <dbReference type="SAM" id="Coils"/>
    </source>
</evidence>
<organism evidence="3 4">
    <name type="scientific">Lactuca saligna</name>
    <name type="common">Willowleaf lettuce</name>
    <dbReference type="NCBI Taxonomy" id="75948"/>
    <lineage>
        <taxon>Eukaryota</taxon>
        <taxon>Viridiplantae</taxon>
        <taxon>Streptophyta</taxon>
        <taxon>Embryophyta</taxon>
        <taxon>Tracheophyta</taxon>
        <taxon>Spermatophyta</taxon>
        <taxon>Magnoliopsida</taxon>
        <taxon>eudicotyledons</taxon>
        <taxon>Gunneridae</taxon>
        <taxon>Pentapetalae</taxon>
        <taxon>asterids</taxon>
        <taxon>campanulids</taxon>
        <taxon>Asterales</taxon>
        <taxon>Asteraceae</taxon>
        <taxon>Cichorioideae</taxon>
        <taxon>Cichorieae</taxon>
        <taxon>Lactucinae</taxon>
        <taxon>Lactuca</taxon>
    </lineage>
</organism>
<dbReference type="AlphaFoldDB" id="A0AA35ZE31"/>
<evidence type="ECO:0000313" key="3">
    <source>
        <dbReference type="EMBL" id="CAI9290611.1"/>
    </source>
</evidence>
<evidence type="ECO:0000256" key="2">
    <source>
        <dbReference type="SAM" id="MobiDB-lite"/>
    </source>
</evidence>
<protein>
    <submittedName>
        <fullName evidence="3">Uncharacterized protein</fullName>
    </submittedName>
</protein>
<dbReference type="EMBL" id="OX465082">
    <property type="protein sequence ID" value="CAI9290611.1"/>
    <property type="molecule type" value="Genomic_DNA"/>
</dbReference>
<evidence type="ECO:0000313" key="4">
    <source>
        <dbReference type="Proteomes" id="UP001177003"/>
    </source>
</evidence>